<dbReference type="InterPro" id="IPR019734">
    <property type="entry name" value="TPR_rpt"/>
</dbReference>
<keyword evidence="7" id="KW-0472">Membrane</keyword>
<evidence type="ECO:0000256" key="4">
    <source>
        <dbReference type="ARBA" id="ARBA00022840"/>
    </source>
</evidence>
<dbReference type="Proteomes" id="UP000316770">
    <property type="component" value="Chromosome"/>
</dbReference>
<accession>A0A518J0S7</accession>
<dbReference type="PROSITE" id="PS00107">
    <property type="entry name" value="PROTEIN_KINASE_ATP"/>
    <property type="match status" value="1"/>
</dbReference>
<keyword evidence="4 5" id="KW-0067">ATP-binding</keyword>
<reference evidence="9 10" key="1">
    <citation type="submission" date="2019-02" db="EMBL/GenBank/DDBJ databases">
        <title>Deep-cultivation of Planctomycetes and their phenomic and genomic characterization uncovers novel biology.</title>
        <authorList>
            <person name="Wiegand S."/>
            <person name="Jogler M."/>
            <person name="Boedeker C."/>
            <person name="Pinto D."/>
            <person name="Vollmers J."/>
            <person name="Rivas-Marin E."/>
            <person name="Kohn T."/>
            <person name="Peeters S.H."/>
            <person name="Heuer A."/>
            <person name="Rast P."/>
            <person name="Oberbeckmann S."/>
            <person name="Bunk B."/>
            <person name="Jeske O."/>
            <person name="Meyerdierks A."/>
            <person name="Storesund J.E."/>
            <person name="Kallscheuer N."/>
            <person name="Luecker S."/>
            <person name="Lage O.M."/>
            <person name="Pohl T."/>
            <person name="Merkel B.J."/>
            <person name="Hornburger P."/>
            <person name="Mueller R.-W."/>
            <person name="Bruemmer F."/>
            <person name="Labrenz M."/>
            <person name="Spormann A.M."/>
            <person name="Op den Camp H."/>
            <person name="Overmann J."/>
            <person name="Amann R."/>
            <person name="Jetten M.S.M."/>
            <person name="Mascher T."/>
            <person name="Medema M.H."/>
            <person name="Devos D.P."/>
            <person name="Kaster A.-K."/>
            <person name="Ovreas L."/>
            <person name="Rohde M."/>
            <person name="Galperin M.Y."/>
            <person name="Jogler C."/>
        </authorList>
    </citation>
    <scope>NUCLEOTIDE SEQUENCE [LARGE SCALE GENOMIC DNA]</scope>
    <source>
        <strain evidence="9 10">Mal33</strain>
    </source>
</reference>
<dbReference type="EMBL" id="CP036318">
    <property type="protein sequence ID" value="QDV58905.1"/>
    <property type="molecule type" value="Genomic_DNA"/>
</dbReference>
<dbReference type="PROSITE" id="PS50011">
    <property type="entry name" value="PROTEIN_KINASE_DOM"/>
    <property type="match status" value="1"/>
</dbReference>
<keyword evidence="10" id="KW-1185">Reference proteome</keyword>
<dbReference type="PROSITE" id="PS00108">
    <property type="entry name" value="PROTEIN_KINASE_ST"/>
    <property type="match status" value="1"/>
</dbReference>
<evidence type="ECO:0000259" key="8">
    <source>
        <dbReference type="PROSITE" id="PS50011"/>
    </source>
</evidence>
<evidence type="ECO:0000256" key="5">
    <source>
        <dbReference type="PROSITE-ProRule" id="PRU10141"/>
    </source>
</evidence>
<dbReference type="SMART" id="SM00220">
    <property type="entry name" value="S_TKc"/>
    <property type="match status" value="1"/>
</dbReference>
<dbReference type="InterPro" id="IPR017441">
    <property type="entry name" value="Protein_kinase_ATP_BS"/>
</dbReference>
<dbReference type="EC" id="2.7.11.1" evidence="9"/>
<dbReference type="Gene3D" id="1.10.510.10">
    <property type="entry name" value="Transferase(Phosphotransferase) domain 1"/>
    <property type="match status" value="1"/>
</dbReference>
<evidence type="ECO:0000256" key="3">
    <source>
        <dbReference type="ARBA" id="ARBA00022777"/>
    </source>
</evidence>
<evidence type="ECO:0000313" key="10">
    <source>
        <dbReference type="Proteomes" id="UP000316770"/>
    </source>
</evidence>
<dbReference type="SMART" id="SM00028">
    <property type="entry name" value="TPR"/>
    <property type="match status" value="3"/>
</dbReference>
<dbReference type="InterPro" id="IPR008271">
    <property type="entry name" value="Ser/Thr_kinase_AS"/>
</dbReference>
<feature type="transmembrane region" description="Helical" evidence="7">
    <location>
        <begin position="447"/>
        <end position="469"/>
    </location>
</feature>
<dbReference type="PANTHER" id="PTHR43289:SF34">
    <property type="entry name" value="SERINE_THREONINE-PROTEIN KINASE YBDM-RELATED"/>
    <property type="match status" value="1"/>
</dbReference>
<dbReference type="GO" id="GO:0005524">
    <property type="term" value="F:ATP binding"/>
    <property type="evidence" value="ECO:0007669"/>
    <property type="project" value="UniProtKB-UniRule"/>
</dbReference>
<dbReference type="RefSeq" id="WP_197452853.1">
    <property type="nucleotide sequence ID" value="NZ_CP036318.1"/>
</dbReference>
<dbReference type="InterPro" id="IPR011009">
    <property type="entry name" value="Kinase-like_dom_sf"/>
</dbReference>
<dbReference type="Gene3D" id="3.30.200.20">
    <property type="entry name" value="Phosphorylase Kinase, domain 1"/>
    <property type="match status" value="1"/>
</dbReference>
<dbReference type="InterPro" id="IPR000719">
    <property type="entry name" value="Prot_kinase_dom"/>
</dbReference>
<dbReference type="Pfam" id="PF00069">
    <property type="entry name" value="Pkinase"/>
    <property type="match status" value="2"/>
</dbReference>
<dbReference type="AlphaFoldDB" id="A0A518J0S7"/>
<feature type="region of interest" description="Disordered" evidence="6">
    <location>
        <begin position="919"/>
        <end position="940"/>
    </location>
</feature>
<dbReference type="PANTHER" id="PTHR43289">
    <property type="entry name" value="MITOGEN-ACTIVATED PROTEIN KINASE KINASE KINASE 20-RELATED"/>
    <property type="match status" value="1"/>
</dbReference>
<evidence type="ECO:0000256" key="2">
    <source>
        <dbReference type="ARBA" id="ARBA00022741"/>
    </source>
</evidence>
<name>A0A518J0S7_9BACT</name>
<evidence type="ECO:0000256" key="7">
    <source>
        <dbReference type="SAM" id="Phobius"/>
    </source>
</evidence>
<evidence type="ECO:0000256" key="1">
    <source>
        <dbReference type="ARBA" id="ARBA00022679"/>
    </source>
</evidence>
<dbReference type="InterPro" id="IPR011990">
    <property type="entry name" value="TPR-like_helical_dom_sf"/>
</dbReference>
<feature type="compositionally biased region" description="Basic and acidic residues" evidence="6">
    <location>
        <begin position="179"/>
        <end position="196"/>
    </location>
</feature>
<protein>
    <submittedName>
        <fullName evidence="9">Serine/threonine-protein kinase PknB</fullName>
        <ecNumber evidence="9">2.7.11.1</ecNumber>
    </submittedName>
</protein>
<gene>
    <name evidence="9" type="primary">pknB_23</name>
    <name evidence="9" type="ORF">Mal33_49300</name>
</gene>
<evidence type="ECO:0000256" key="6">
    <source>
        <dbReference type="SAM" id="MobiDB-lite"/>
    </source>
</evidence>
<keyword evidence="7" id="KW-1133">Transmembrane helix</keyword>
<feature type="binding site" evidence="5">
    <location>
        <position position="118"/>
    </location>
    <ligand>
        <name>ATP</name>
        <dbReference type="ChEBI" id="CHEBI:30616"/>
    </ligand>
</feature>
<dbReference type="SUPFAM" id="SSF48452">
    <property type="entry name" value="TPR-like"/>
    <property type="match status" value="2"/>
</dbReference>
<evidence type="ECO:0000313" key="9">
    <source>
        <dbReference type="EMBL" id="QDV58905.1"/>
    </source>
</evidence>
<proteinExistence type="predicted"/>
<dbReference type="SUPFAM" id="SSF56112">
    <property type="entry name" value="Protein kinase-like (PK-like)"/>
    <property type="match status" value="1"/>
</dbReference>
<dbReference type="GO" id="GO:0004674">
    <property type="term" value="F:protein serine/threonine kinase activity"/>
    <property type="evidence" value="ECO:0007669"/>
    <property type="project" value="UniProtKB-EC"/>
</dbReference>
<feature type="domain" description="Protein kinase" evidence="8">
    <location>
        <begin position="89"/>
        <end position="421"/>
    </location>
</feature>
<dbReference type="CDD" id="cd14014">
    <property type="entry name" value="STKc_PknB_like"/>
    <property type="match status" value="1"/>
</dbReference>
<keyword evidence="1 9" id="KW-0808">Transferase</keyword>
<keyword evidence="7" id="KW-0812">Transmembrane</keyword>
<sequence>MKTQSQTDEQQLLVAELLDDYACRLERGDETGAQQLLADHPELNGSWGMHLESLRALCRATREAQPDNEVEAPAAHEEVSIDGATLGDYRLGREIGRGGMGVVYEATQLSLRRNVALKVLPFAAVLDSQQVARFRNEAQAAASLHHPHIVPVFAVGCERGVHYYSMQLIDGQSLEQVFDEPRPSEVTDPSGRDAPCRVEIPQNQTTLDAPLPASRPRQLAPADRSAQPVPFADRSTQAGAGDRTQVGNTGCGPDEIQRTVELMICVADALDFAHQQGVVHRDVKPSNLLVDSGGKVWVADFGLARVRGLGNLTAEGKVMGTARYMSPEQIAGRQQEIDHRTDIYSLGITLYELLCKRPAFESQDRERLFHAIQHSGPVPLRRVNPAVALDLETIVLKAIAKRKDDRYATAGELAEDLRRFLEGKPTLARRPTRVELAFRWAVRRQRFVAAVFCLLVLSIAGLTTATLMVSHQSRLKDQATARAHLHLDQAHALVDRFGGLMSQRLASLPGGESLRIEVLHEAERYYLDFLQYADHHPEFHAQLAKVQFRLAATYRELGDFEAAEEKYQASIASYETLRDHAKWTDDDQADLALSMHNLAALQTDLGRGPEAGCNYRKAVHLQQPLIESGDAASSYLPQWAMSQNNLALLEWQLGDVKQSAQRLQCVQQKLDDALCLAPNDVALRQQMIECRNALVATLKDCDLAESERLLRTNIADLEALAESSGSDNAAMQEQKRWSARQSIAAQLAVSQNNLATILGHGGQSQQAVTIVRDLIQRLTEVVRNNPQDRASAEQLAVAENNLGQLIWSGRKRGEASDPDLRENEEEAVAAFRAAESRLREQTAMVASSAEPLSRLAGVLHNLGTIDHQRGNTTGAIDNLTEALELQAQAVKQSPFHRGYRNHLEQHRELLDRILSQLKESRSPETRTLAQASDESFGGGK</sequence>
<keyword evidence="3 9" id="KW-0418">Kinase</keyword>
<keyword evidence="2 5" id="KW-0547">Nucleotide-binding</keyword>
<organism evidence="9 10">
    <name type="scientific">Rosistilla oblonga</name>
    <dbReference type="NCBI Taxonomy" id="2527990"/>
    <lineage>
        <taxon>Bacteria</taxon>
        <taxon>Pseudomonadati</taxon>
        <taxon>Planctomycetota</taxon>
        <taxon>Planctomycetia</taxon>
        <taxon>Pirellulales</taxon>
        <taxon>Pirellulaceae</taxon>
        <taxon>Rosistilla</taxon>
    </lineage>
</organism>
<feature type="region of interest" description="Disordered" evidence="6">
    <location>
        <begin position="178"/>
        <end position="250"/>
    </location>
</feature>
<dbReference type="Gene3D" id="1.25.40.10">
    <property type="entry name" value="Tetratricopeptide repeat domain"/>
    <property type="match status" value="2"/>
</dbReference>